<dbReference type="GO" id="GO:0005874">
    <property type="term" value="C:microtubule"/>
    <property type="evidence" value="ECO:0007669"/>
    <property type="project" value="TreeGrafter"/>
</dbReference>
<dbReference type="PRINTS" id="PR00380">
    <property type="entry name" value="KINESINHEAVY"/>
</dbReference>
<evidence type="ECO:0000256" key="9">
    <source>
        <dbReference type="SAM" id="MobiDB-lite"/>
    </source>
</evidence>
<accession>A0AAV6V8D9</accession>
<dbReference type="Gene3D" id="1.10.287.1490">
    <property type="match status" value="1"/>
</dbReference>
<dbReference type="PANTHER" id="PTHR47968">
    <property type="entry name" value="CENTROMERE PROTEIN E"/>
    <property type="match status" value="1"/>
</dbReference>
<protein>
    <recommendedName>
        <fullName evidence="10">Kinesin motor domain-containing protein</fullName>
    </recommendedName>
</protein>
<dbReference type="GO" id="GO:0008017">
    <property type="term" value="F:microtubule binding"/>
    <property type="evidence" value="ECO:0007669"/>
    <property type="project" value="InterPro"/>
</dbReference>
<feature type="domain" description="Kinesin motor" evidence="10">
    <location>
        <begin position="4"/>
        <end position="325"/>
    </location>
</feature>
<dbReference type="PROSITE" id="PS00411">
    <property type="entry name" value="KINESIN_MOTOR_1"/>
    <property type="match status" value="1"/>
</dbReference>
<feature type="coiled-coil region" evidence="8">
    <location>
        <begin position="1670"/>
        <end position="1711"/>
    </location>
</feature>
<keyword evidence="5 7" id="KW-0505">Motor protein</keyword>
<evidence type="ECO:0000259" key="10">
    <source>
        <dbReference type="PROSITE" id="PS50067"/>
    </source>
</evidence>
<dbReference type="InterPro" id="IPR019821">
    <property type="entry name" value="Kinesin_motor_CS"/>
</dbReference>
<dbReference type="GO" id="GO:0007018">
    <property type="term" value="P:microtubule-based movement"/>
    <property type="evidence" value="ECO:0007669"/>
    <property type="project" value="InterPro"/>
</dbReference>
<keyword evidence="12" id="KW-1185">Reference proteome</keyword>
<dbReference type="InterPro" id="IPR036961">
    <property type="entry name" value="Kinesin_motor_dom_sf"/>
</dbReference>
<reference evidence="11 12" key="1">
    <citation type="journal article" date="2022" name="Nat. Ecol. Evol.">
        <title>A masculinizing supergene underlies an exaggerated male reproductive morph in a spider.</title>
        <authorList>
            <person name="Hendrickx F."/>
            <person name="De Corte Z."/>
            <person name="Sonet G."/>
            <person name="Van Belleghem S.M."/>
            <person name="Kostlbacher S."/>
            <person name="Vangestel C."/>
        </authorList>
    </citation>
    <scope>NUCLEOTIDE SEQUENCE [LARGE SCALE GENOMIC DNA]</scope>
    <source>
        <strain evidence="11">W744_W776</strain>
    </source>
</reference>
<sequence length="1966" mass="225367">MSDNIHVAVRMRPLNRREIESNAEVYWNAQNSTIYEKEKPNNAYHFDRVFQGHENNDVVYSEFCSPIVKSVMDGFNGTIFAYGQTSSGKTFTMMGDGIKKIRGVIQYTVEDIFTFIQNMPEREFLLRVSCIEIYNEQIRDLLSDVKKDLKKKDKEGLKLHEDQKDGSIIIEKLSEHYVQEKDQIIGLMATAQSKRRVGSTAMNDKSSRSHSIFRMIIESGIRGESGAAVNVSQLNLVDLAGSEKPTDIGFKEGININLSLLTLSQVIRDLSEAKPYIKYRNSKLTRILQNSLGGNARTAIICTVAPTYLPQTQSTLKFAERAKNIENKPEVNEVLTEQAKIKEYANQIKKLSEELEATKEEKAEKAQQNQNLQEQIQNLKKKFVFQITPGIKSKFNRRETWGGRLDSARLRLDMQPLCKPLQPSSVSCEEDLVVLKKSVTPKRKLMPSLEERSSMPCAPRNRFVSYDLPTLEEEIDLEGNPFGEEDSSFVQSSKRFSRQSCDITQLDNIFQTDLESTNLSTLPSEPNQKMRERILFLEKELAELTAVTTLERQIFRSKRPSIGSNQELSFNLNDDCQFIQQRPKNAYQELSNDKDSTKYPETETINLNTNLENVSKFVNTKDAFTITETPLGAHSEFIQMNADNENLLLKSTLPVSTQSISQGHNNHSEEFYDYLENTMKMLGMRKNIDLVPESSNLNAHFKVMLDMFNLILHYQCLTFKGSFKTDLSARIEQISLHLAQVFQHISDTSCSEDVTQDLIDNFTTATDAILREIEMFSLDADDDKHGIMNQSLYTQSFLQPHSFEESVINLSNVQSPRFSPLRKISEEDNDEILSTTTAAETNAMSNEKALKEQISALEKEIEAYRCSIAKIQYESELKDKQVSNLNDKIEVQDKTIEDLKYNQILTLEKEVEVYRKSVSDLQCEKEQSNKEVISFKDKVEAQVMTIEDLRDQIYALERGIETYKKSISDLNQERDLKDNEVSALKVKLKVLEKTVEDLENKLSSISSKTTTSTSFTDSVSQDVEEMPMVLDTVGALYSDSYAQTFNASYLDNYSQTAELHSEIKCVDNDSQTGEVKCLDNHFQTDNLHILRNDFVFTSSSCQTISEMLPSTRALIHVDHESQTEDLLDVQPHSETTLSHQFAQTSDLSFSINSTSVSNSVGLKVEESNISLKDLQGKEIFSRDSGIVMKSEDDSSQVEIGLQDTLNELLELRIFALEFMKREMKKFVGDVEFLENNPSSPLSDQIKIEVTALKELLVRLRFYIKYQNEHHEKFSDVLEKNMLENGVLKERLERLESTLKEKDVEQSDVSQLLAEVDNSISDLMRSVRTCAFMESLVDCREISTKHKPLRYIKLLQKKLSTFDCLVNKNTALVTDLCAKLQETDDKLNAKTFEEKHELSKLTKCIQTDEDNRFIGMSRKLAEAEACLQNLKKEIYSLTYKLEVINNEKENLENKLRESNSTIEKMKVEFQADKLTWSAKTMECVKQVEEKCDQMMIEQENKFFEDMDKLKQEHKELILRKTEIYNNVQKQWEIQFEELNKEHQTDLNEVREKLSNEIKERFSERSKLQEEISALKTKITSLTQFNTLMKDKFKRYSLQMQQKLKEKTKVSVLDKETQTNLMPETKSDVLKEAAPDSITVNNVKPEECPHCKLLKRKLSDLQSSKQNDNPDIEKEIEINKRLKKELSDLKNDIMSARTNNTTLTKENASLKRELSAKLVLLRSCNCRLNPKPIATAVDEANLLDNINASAEKKRKLCSEGTLAEVKPSGLRMEKVNIETADILKNEIIQRAIKEEAKELQMAALSNGSGPDGMMKCAYLTQKLKRKDKELEKKNEELEQLKKQLASNIYSTKKYTEENAENQPAKDKKMLRPHHPYPQGAVPKVQSKKVLKEANWIDPAANCDYGSTNPPPKKMNLGHNEQNKVPATNPSIEAFRENRNNENRPVDRELERKKQLERIVGPTPECKQQ</sequence>
<feature type="binding site" evidence="7">
    <location>
        <begin position="83"/>
        <end position="90"/>
    </location>
    <ligand>
        <name>ATP</name>
        <dbReference type="ChEBI" id="CHEBI:30616"/>
    </ligand>
</feature>
<evidence type="ECO:0000256" key="6">
    <source>
        <dbReference type="ARBA" id="ARBA00023212"/>
    </source>
</evidence>
<feature type="region of interest" description="Disordered" evidence="9">
    <location>
        <begin position="1849"/>
        <end position="1878"/>
    </location>
</feature>
<dbReference type="Gene3D" id="3.40.850.10">
    <property type="entry name" value="Kinesin motor domain"/>
    <property type="match status" value="1"/>
</dbReference>
<feature type="coiled-coil region" evidence="8">
    <location>
        <begin position="1505"/>
        <end position="1569"/>
    </location>
</feature>
<feature type="compositionally biased region" description="Polar residues" evidence="9">
    <location>
        <begin position="1916"/>
        <end position="1928"/>
    </location>
</feature>
<evidence type="ECO:0000256" key="3">
    <source>
        <dbReference type="ARBA" id="ARBA00022840"/>
    </source>
</evidence>
<evidence type="ECO:0000256" key="8">
    <source>
        <dbReference type="SAM" id="Coils"/>
    </source>
</evidence>
<name>A0AAV6V8D9_9ARAC</name>
<dbReference type="InterPro" id="IPR001752">
    <property type="entry name" value="Kinesin_motor_dom"/>
</dbReference>
<dbReference type="Pfam" id="PF00225">
    <property type="entry name" value="Kinesin"/>
    <property type="match status" value="1"/>
</dbReference>
<comment type="similarity">
    <text evidence="7">Belongs to the TRAFAC class myosin-kinesin ATPase superfamily. Kinesin family.</text>
</comment>
<dbReference type="GO" id="GO:0003777">
    <property type="term" value="F:microtubule motor activity"/>
    <property type="evidence" value="ECO:0007669"/>
    <property type="project" value="InterPro"/>
</dbReference>
<dbReference type="SMART" id="SM00129">
    <property type="entry name" value="KISc"/>
    <property type="match status" value="1"/>
</dbReference>
<dbReference type="PROSITE" id="PS50067">
    <property type="entry name" value="KINESIN_MOTOR_2"/>
    <property type="match status" value="1"/>
</dbReference>
<dbReference type="SUPFAM" id="SSF52540">
    <property type="entry name" value="P-loop containing nucleoside triphosphate hydrolases"/>
    <property type="match status" value="1"/>
</dbReference>
<feature type="compositionally biased region" description="Basic and acidic residues" evidence="9">
    <location>
        <begin position="1931"/>
        <end position="1954"/>
    </location>
</feature>
<proteinExistence type="inferred from homology"/>
<feature type="region of interest" description="Disordered" evidence="9">
    <location>
        <begin position="1902"/>
        <end position="1966"/>
    </location>
</feature>
<evidence type="ECO:0000256" key="7">
    <source>
        <dbReference type="PROSITE-ProRule" id="PRU00283"/>
    </source>
</evidence>
<keyword evidence="6" id="KW-0963">Cytoplasm</keyword>
<dbReference type="Proteomes" id="UP000827092">
    <property type="component" value="Unassembled WGS sequence"/>
</dbReference>
<keyword evidence="2 7" id="KW-0547">Nucleotide-binding</keyword>
<dbReference type="InterPro" id="IPR027640">
    <property type="entry name" value="Kinesin-like_fam"/>
</dbReference>
<keyword evidence="3 7" id="KW-0067">ATP-binding</keyword>
<feature type="coiled-coil region" evidence="8">
    <location>
        <begin position="904"/>
        <end position="1008"/>
    </location>
</feature>
<dbReference type="PANTHER" id="PTHR47968:SF75">
    <property type="entry name" value="CENTROMERE-ASSOCIATED PROTEIN E"/>
    <property type="match status" value="1"/>
</dbReference>
<evidence type="ECO:0000256" key="4">
    <source>
        <dbReference type="ARBA" id="ARBA00023054"/>
    </source>
</evidence>
<gene>
    <name evidence="11" type="ORF">JTE90_028110</name>
</gene>
<dbReference type="GO" id="GO:0005524">
    <property type="term" value="F:ATP binding"/>
    <property type="evidence" value="ECO:0007669"/>
    <property type="project" value="UniProtKB-UniRule"/>
</dbReference>
<keyword evidence="4 8" id="KW-0175">Coiled coil</keyword>
<dbReference type="FunFam" id="3.40.850.10:FF:000177">
    <property type="entry name" value="Kinesin-like protein"/>
    <property type="match status" value="1"/>
</dbReference>
<evidence type="ECO:0000256" key="1">
    <source>
        <dbReference type="ARBA" id="ARBA00004245"/>
    </source>
</evidence>
<dbReference type="GO" id="GO:0000278">
    <property type="term" value="P:mitotic cell cycle"/>
    <property type="evidence" value="ECO:0007669"/>
    <property type="project" value="TreeGrafter"/>
</dbReference>
<feature type="coiled-coil region" evidence="8">
    <location>
        <begin position="1277"/>
        <end position="1304"/>
    </location>
</feature>
<keyword evidence="6" id="KW-0206">Cytoskeleton</keyword>
<evidence type="ECO:0000313" key="12">
    <source>
        <dbReference type="Proteomes" id="UP000827092"/>
    </source>
</evidence>
<comment type="subcellular location">
    <subcellularLocation>
        <location evidence="1">Cytoplasm</location>
        <location evidence="1">Cytoskeleton</location>
    </subcellularLocation>
</comment>
<feature type="coiled-coil region" evidence="8">
    <location>
        <begin position="1814"/>
        <end position="1848"/>
    </location>
</feature>
<feature type="coiled-coil region" evidence="8">
    <location>
        <begin position="840"/>
        <end position="874"/>
    </location>
</feature>
<evidence type="ECO:0000256" key="2">
    <source>
        <dbReference type="ARBA" id="ARBA00022741"/>
    </source>
</evidence>
<dbReference type="EMBL" id="JAFNEN010000132">
    <property type="protein sequence ID" value="KAG8192990.1"/>
    <property type="molecule type" value="Genomic_DNA"/>
</dbReference>
<feature type="coiled-coil region" evidence="8">
    <location>
        <begin position="334"/>
        <end position="382"/>
    </location>
</feature>
<dbReference type="InterPro" id="IPR027417">
    <property type="entry name" value="P-loop_NTPase"/>
</dbReference>
<comment type="caution">
    <text evidence="11">The sequence shown here is derived from an EMBL/GenBank/DDBJ whole genome shotgun (WGS) entry which is preliminary data.</text>
</comment>
<evidence type="ECO:0000256" key="5">
    <source>
        <dbReference type="ARBA" id="ARBA00023175"/>
    </source>
</evidence>
<evidence type="ECO:0000313" key="11">
    <source>
        <dbReference type="EMBL" id="KAG8192990.1"/>
    </source>
</evidence>
<feature type="coiled-coil region" evidence="8">
    <location>
        <begin position="1426"/>
        <end position="1467"/>
    </location>
</feature>
<organism evidence="11 12">
    <name type="scientific">Oedothorax gibbosus</name>
    <dbReference type="NCBI Taxonomy" id="931172"/>
    <lineage>
        <taxon>Eukaryota</taxon>
        <taxon>Metazoa</taxon>
        <taxon>Ecdysozoa</taxon>
        <taxon>Arthropoda</taxon>
        <taxon>Chelicerata</taxon>
        <taxon>Arachnida</taxon>
        <taxon>Araneae</taxon>
        <taxon>Araneomorphae</taxon>
        <taxon>Entelegynae</taxon>
        <taxon>Araneoidea</taxon>
        <taxon>Linyphiidae</taxon>
        <taxon>Erigoninae</taxon>
        <taxon>Oedothorax</taxon>
    </lineage>
</organism>